<evidence type="ECO:0000256" key="1">
    <source>
        <dbReference type="SAM" id="MobiDB-lite"/>
    </source>
</evidence>
<dbReference type="EMBL" id="MCFC01000048">
    <property type="protein sequence ID" value="ORY26340.1"/>
    <property type="molecule type" value="Genomic_DNA"/>
</dbReference>
<sequence length="290" mass="31501">MGRSFGSTLGCDRGRWVMTAQPRHLPFEAGVEHSKSNSSLKMEGNSTSMAEVELDDSIKMDRQTSEFSVSAYMDFTEEDEAIFDMSKPLVRSASKTASTPFNTPCIHRETIHRSGRVSRRKATIALTDSSTGSSSSSSSSTGSMPSLMCRLDSQVVAALVALESTLFTPELDYALGLGENLDFELTPIPAPAQNANVAVGAYEEMTRQLDLGLGLGLDMDIQNNTIYHLPVRSRLPRLTGYVRPCSSRPDGVVRMPSLGKQVRGDSDMLRITDLDTGVSRNVHVASLDAE</sequence>
<evidence type="ECO:0000313" key="2">
    <source>
        <dbReference type="EMBL" id="ORY26340.1"/>
    </source>
</evidence>
<evidence type="ECO:0000313" key="3">
    <source>
        <dbReference type="Proteomes" id="UP000193986"/>
    </source>
</evidence>
<comment type="caution">
    <text evidence="2">The sequence shown here is derived from an EMBL/GenBank/DDBJ whole genome shotgun (WGS) entry which is preliminary data.</text>
</comment>
<feature type="compositionally biased region" description="Low complexity" evidence="1">
    <location>
        <begin position="129"/>
        <end position="143"/>
    </location>
</feature>
<proteinExistence type="predicted"/>
<dbReference type="OrthoDB" id="2564873at2759"/>
<keyword evidence="3" id="KW-1185">Reference proteome</keyword>
<name>A0A1Y2AVL3_9TREE</name>
<reference evidence="2 3" key="1">
    <citation type="submission" date="2016-07" db="EMBL/GenBank/DDBJ databases">
        <title>Pervasive Adenine N6-methylation of Active Genes in Fungi.</title>
        <authorList>
            <consortium name="DOE Joint Genome Institute"/>
            <person name="Mondo S.J."/>
            <person name="Dannebaum R.O."/>
            <person name="Kuo R.C."/>
            <person name="Labutti K."/>
            <person name="Haridas S."/>
            <person name="Kuo A."/>
            <person name="Salamov A."/>
            <person name="Ahrendt S.R."/>
            <person name="Lipzen A."/>
            <person name="Sullivan W."/>
            <person name="Andreopoulos W.B."/>
            <person name="Clum A."/>
            <person name="Lindquist E."/>
            <person name="Daum C."/>
            <person name="Ramamoorthy G.K."/>
            <person name="Gryganskyi A."/>
            <person name="Culley D."/>
            <person name="Magnuson J.K."/>
            <person name="James T.Y."/>
            <person name="O'Malley M.A."/>
            <person name="Stajich J.E."/>
            <person name="Spatafora J.W."/>
            <person name="Visel A."/>
            <person name="Grigoriev I.V."/>
        </authorList>
    </citation>
    <scope>NUCLEOTIDE SEQUENCE [LARGE SCALE GENOMIC DNA]</scope>
    <source>
        <strain evidence="2 3">68-887.2</strain>
    </source>
</reference>
<dbReference type="Proteomes" id="UP000193986">
    <property type="component" value="Unassembled WGS sequence"/>
</dbReference>
<organism evidence="2 3">
    <name type="scientific">Naematelia encephala</name>
    <dbReference type="NCBI Taxonomy" id="71784"/>
    <lineage>
        <taxon>Eukaryota</taxon>
        <taxon>Fungi</taxon>
        <taxon>Dikarya</taxon>
        <taxon>Basidiomycota</taxon>
        <taxon>Agaricomycotina</taxon>
        <taxon>Tremellomycetes</taxon>
        <taxon>Tremellales</taxon>
        <taxon>Naemateliaceae</taxon>
        <taxon>Naematelia</taxon>
    </lineage>
</organism>
<gene>
    <name evidence="2" type="ORF">BCR39DRAFT_541378</name>
</gene>
<dbReference type="InParanoid" id="A0A1Y2AVL3"/>
<protein>
    <submittedName>
        <fullName evidence="2">Uncharacterized protein</fullName>
    </submittedName>
</protein>
<accession>A0A1Y2AVL3</accession>
<feature type="region of interest" description="Disordered" evidence="1">
    <location>
        <begin position="125"/>
        <end position="145"/>
    </location>
</feature>
<dbReference type="AlphaFoldDB" id="A0A1Y2AVL3"/>